<dbReference type="FunFam" id="4.10.1080.10:FF:000001">
    <property type="entry name" value="Thrombospondin 3"/>
    <property type="match status" value="1"/>
</dbReference>
<dbReference type="FunFam" id="2.10.25.10:FF:000027">
    <property type="entry name" value="Thrombospondin 3"/>
    <property type="match status" value="1"/>
</dbReference>
<dbReference type="GO" id="GO:0016525">
    <property type="term" value="P:negative regulation of angiogenesis"/>
    <property type="evidence" value="ECO:0007669"/>
    <property type="project" value="TreeGrafter"/>
</dbReference>
<dbReference type="SUPFAM" id="SSF82895">
    <property type="entry name" value="TSP-1 type 1 repeat"/>
    <property type="match status" value="3"/>
</dbReference>
<feature type="domain" description="EGF-like" evidence="13">
    <location>
        <begin position="396"/>
        <end position="440"/>
    </location>
</feature>
<feature type="compositionally biased region" description="Basic and acidic residues" evidence="12">
    <location>
        <begin position="633"/>
        <end position="644"/>
    </location>
</feature>
<dbReference type="PROSITE" id="PS51234">
    <property type="entry name" value="TSP3"/>
    <property type="match status" value="3"/>
</dbReference>
<organism evidence="16 17">
    <name type="scientific">Scophthalmus maximus</name>
    <name type="common">Turbot</name>
    <name type="synonym">Psetta maxima</name>
    <dbReference type="NCBI Taxonomy" id="52904"/>
    <lineage>
        <taxon>Eukaryota</taxon>
        <taxon>Metazoa</taxon>
        <taxon>Chordata</taxon>
        <taxon>Craniata</taxon>
        <taxon>Vertebrata</taxon>
        <taxon>Euteleostomi</taxon>
        <taxon>Actinopterygii</taxon>
        <taxon>Neopterygii</taxon>
        <taxon>Teleostei</taxon>
        <taxon>Neoteleostei</taxon>
        <taxon>Acanthomorphata</taxon>
        <taxon>Carangaria</taxon>
        <taxon>Pleuronectiformes</taxon>
        <taxon>Pleuronectoidei</taxon>
        <taxon>Scophthalmidae</taxon>
        <taxon>Scophthalmus</taxon>
    </lineage>
</organism>
<dbReference type="SMART" id="SM00209">
    <property type="entry name" value="TSP1"/>
    <property type="match status" value="3"/>
</dbReference>
<evidence type="ECO:0000256" key="8">
    <source>
        <dbReference type="ARBA" id="ARBA00023157"/>
    </source>
</evidence>
<evidence type="ECO:0000256" key="9">
    <source>
        <dbReference type="ARBA" id="ARBA00023180"/>
    </source>
</evidence>
<evidence type="ECO:0000256" key="12">
    <source>
        <dbReference type="SAM" id="MobiDB-lite"/>
    </source>
</evidence>
<dbReference type="InterPro" id="IPR018097">
    <property type="entry name" value="EGF_Ca-bd_CS"/>
</dbReference>
<dbReference type="PANTHER" id="PTHR10199">
    <property type="entry name" value="THROMBOSPONDIN"/>
    <property type="match status" value="1"/>
</dbReference>
<keyword evidence="9" id="KW-0325">Glycoprotein</keyword>
<dbReference type="Gene3D" id="2.60.120.200">
    <property type="match status" value="1"/>
</dbReference>
<dbReference type="SMART" id="SM00181">
    <property type="entry name" value="EGF"/>
    <property type="match status" value="3"/>
</dbReference>
<dbReference type="SUPFAM" id="SSF103647">
    <property type="entry name" value="TSP type-3 repeat"/>
    <property type="match status" value="3"/>
</dbReference>
<dbReference type="PROSITE" id="PS50092">
    <property type="entry name" value="TSP1"/>
    <property type="match status" value="3"/>
</dbReference>
<evidence type="ECO:0000256" key="3">
    <source>
        <dbReference type="ARBA" id="ARBA00022674"/>
    </source>
</evidence>
<dbReference type="Gene3D" id="6.20.200.20">
    <property type="match status" value="1"/>
</dbReference>
<keyword evidence="7" id="KW-0130">Cell adhesion</keyword>
<dbReference type="SMART" id="SM00215">
    <property type="entry name" value="VWC_out"/>
    <property type="match status" value="1"/>
</dbReference>
<reference evidence="16 17" key="1">
    <citation type="submission" date="2019-06" db="EMBL/GenBank/DDBJ databases">
        <title>Draft genomes of female and male turbot (Scophthalmus maximus).</title>
        <authorList>
            <person name="Xu H."/>
            <person name="Xu X.-W."/>
            <person name="Shao C."/>
            <person name="Chen S."/>
        </authorList>
    </citation>
    <scope>NUCLEOTIDE SEQUENCE [LARGE SCALE GENOMIC DNA]</scope>
    <source>
        <strain evidence="16">Ysfricsl-2016a</strain>
        <tissue evidence="16">Blood</tissue>
    </source>
</reference>
<evidence type="ECO:0000256" key="6">
    <source>
        <dbReference type="ARBA" id="ARBA00022837"/>
    </source>
</evidence>
<dbReference type="FunFam" id="4.10.1080.10:FF:000004">
    <property type="entry name" value="Cartilage oligomeric matrix protein"/>
    <property type="match status" value="1"/>
</dbReference>
<keyword evidence="6 11" id="KW-0106">Calcium</keyword>
<dbReference type="Pfam" id="PF05735">
    <property type="entry name" value="TSP_C"/>
    <property type="match status" value="1"/>
</dbReference>
<dbReference type="InterPro" id="IPR036383">
    <property type="entry name" value="TSP1_rpt_sf"/>
</dbReference>
<feature type="region of interest" description="Disordered" evidence="12">
    <location>
        <begin position="474"/>
        <end position="501"/>
    </location>
</feature>
<dbReference type="GO" id="GO:0008201">
    <property type="term" value="F:heparin binding"/>
    <property type="evidence" value="ECO:0007669"/>
    <property type="project" value="UniProtKB-KW"/>
</dbReference>
<dbReference type="AlphaFoldDB" id="A0A6A4S1S0"/>
<feature type="repeat" description="TSP type-3" evidence="11">
    <location>
        <begin position="536"/>
        <end position="571"/>
    </location>
</feature>
<dbReference type="SUPFAM" id="SSF49899">
    <property type="entry name" value="Concanavalin A-like lectins/glucanases"/>
    <property type="match status" value="1"/>
</dbReference>
<dbReference type="FunFam" id="2.20.100.10:FF:000004">
    <property type="entry name" value="Adhesion G protein-coupled receptor B2"/>
    <property type="match status" value="1"/>
</dbReference>
<evidence type="ECO:0000259" key="13">
    <source>
        <dbReference type="PROSITE" id="PS50026"/>
    </source>
</evidence>
<feature type="domain" description="TSP C-terminal" evidence="15">
    <location>
        <begin position="708"/>
        <end position="920"/>
    </location>
</feature>
<dbReference type="InterPro" id="IPR001881">
    <property type="entry name" value="EGF-like_Ca-bd_dom"/>
</dbReference>
<comment type="caution">
    <text evidence="10">Lacks conserved residue(s) required for the propagation of feature annotation.</text>
</comment>
<evidence type="ECO:0000256" key="1">
    <source>
        <dbReference type="ARBA" id="ARBA00009456"/>
    </source>
</evidence>
<accession>A0A6A4S1S0</accession>
<feature type="compositionally biased region" description="Polar residues" evidence="12">
    <location>
        <begin position="618"/>
        <end position="632"/>
    </location>
</feature>
<feature type="repeat" description="TSP type-3" evidence="11">
    <location>
        <begin position="477"/>
        <end position="512"/>
    </location>
</feature>
<keyword evidence="8" id="KW-1015">Disulfide bond</keyword>
<evidence type="ECO:0000256" key="11">
    <source>
        <dbReference type="PROSITE-ProRule" id="PRU00634"/>
    </source>
</evidence>
<feature type="compositionally biased region" description="Acidic residues" evidence="12">
    <location>
        <begin position="488"/>
        <end position="499"/>
    </location>
</feature>
<evidence type="ECO:0000313" key="16">
    <source>
        <dbReference type="EMBL" id="KAF0025590.1"/>
    </source>
</evidence>
<dbReference type="InterPro" id="IPR008859">
    <property type="entry name" value="Thrombospondin_C"/>
</dbReference>
<dbReference type="PROSITE" id="PS01208">
    <property type="entry name" value="VWFC_1"/>
    <property type="match status" value="1"/>
</dbReference>
<gene>
    <name evidence="16" type="ORF">F2P81_022471</name>
</gene>
<dbReference type="GO" id="GO:0005509">
    <property type="term" value="F:calcium ion binding"/>
    <property type="evidence" value="ECO:0007669"/>
    <property type="project" value="UniProtKB-UniRule"/>
</dbReference>
<dbReference type="PANTHER" id="PTHR10199:SF10">
    <property type="entry name" value="THROMBOSPONDIN-2"/>
    <property type="match status" value="1"/>
</dbReference>
<dbReference type="InterPro" id="IPR001007">
    <property type="entry name" value="VWF_dom"/>
</dbReference>
<evidence type="ECO:0000256" key="5">
    <source>
        <dbReference type="ARBA" id="ARBA00022737"/>
    </source>
</evidence>
<evidence type="ECO:0008006" key="18">
    <source>
        <dbReference type="Google" id="ProtNLM"/>
    </source>
</evidence>
<dbReference type="Gene3D" id="2.10.25.10">
    <property type="entry name" value="Laminin"/>
    <property type="match status" value="3"/>
</dbReference>
<dbReference type="Gene3D" id="2.20.100.10">
    <property type="entry name" value="Thrombospondin type-1 (TSP1) repeat"/>
    <property type="match status" value="3"/>
</dbReference>
<keyword evidence="5" id="KW-0677">Repeat</keyword>
<keyword evidence="2 10" id="KW-0245">EGF-like domain</keyword>
<dbReference type="InterPro" id="IPR013320">
    <property type="entry name" value="ConA-like_dom_sf"/>
</dbReference>
<dbReference type="GO" id="GO:0005576">
    <property type="term" value="C:extracellular region"/>
    <property type="evidence" value="ECO:0007669"/>
    <property type="project" value="InterPro"/>
</dbReference>
<dbReference type="PROSITE" id="PS01187">
    <property type="entry name" value="EGF_CA"/>
    <property type="match status" value="1"/>
</dbReference>
<proteinExistence type="inferred from homology"/>
<protein>
    <recommendedName>
        <fullName evidence="18">Thrombospondin-2-like</fullName>
    </recommendedName>
</protein>
<evidence type="ECO:0000256" key="4">
    <source>
        <dbReference type="ARBA" id="ARBA00022729"/>
    </source>
</evidence>
<evidence type="ECO:0000256" key="2">
    <source>
        <dbReference type="ARBA" id="ARBA00022536"/>
    </source>
</evidence>
<dbReference type="InterPro" id="IPR017897">
    <property type="entry name" value="Thrombospondin_3_rpt"/>
</dbReference>
<sequence length="920" mass="101151">MVINVDKLVLSDSSHVCFLCSESKENEEMRILMAELSNNSSGNSSRSSNSSRGGGGGGGDGDDNDLDRDRDGELWCVQDGRVYEQGEDWEVDSCTSCTCQDGKALCQQVSCPPVSCINPSFIDGSCCPVCLNDEDGWSPWSEWTYCSAPCGRGGQQRGRSCNGIMPPCAGPSVQTRSCMLMKCDRKERADGTWGLWSPWSVCTTTCGEGNITRVRLCNNPPPQKGGRGCPGGARDTQPCNNKLCPIAGGWTSWTEWSLCSESCGGGLSSRQRLCLNPAPQNDGKPCAGEAVDYEACNKQPCPIDTCLLSNPCFPGVACTSLSDGSWECGRCPSGLNGNGTHCEDENECEVEGVCVTECVNTDPGFYCLPCPPRYKGTQPYGLGLQEARKIRQVCEPYNPCKDNTHTCHKYAECLYLGLASEVLFKCVCAVGFAGDGSLCGEDSDLDGWPNNGLPCKQNATYHCQKDNCPALPNSGQEDLDKDGRGDACDPDDDNDDIIDERDNCPLVYNPRQYDSDRDGVGDSCDNCPFDNNPLQTDTDDNGEGDACSIDIDGDEVLNDRDNCPLVYNTDQRDTDLDGVGDQCDNCPLLHNPLQMDSDSDLVGDMCDDNEDIDEDGHQNSLDNCPYIANSNQADHDQDGRGDACDHDDDNDGIPDDRDNCRLVPNRDQLDSDADGSGEACFDDFDNDSVPDALDPCPLNQDIRSTDFRRFQVVLLDPKGTTQSDPLWVIRSQGRELMQTANSDPGIALGYDKFGAVDFSVTFYVNTDRDDDYAGIVFAYQSSQRFYVVMWKQVSQAYWEKKPFKAFGTAGVSIKLVNSTTGPGEYLRNALWHTRNTRHQVRTLWHDPNKTGWRDFTAYRMHLIHRPKTGFIRVVVYEGREIMTDSGAVYDHTLAGGRLGLFVFSQEHVLFSDLRYECRDN</sequence>
<dbReference type="Proteomes" id="UP000438429">
    <property type="component" value="Unassembled WGS sequence"/>
</dbReference>
<dbReference type="SMART" id="SM00179">
    <property type="entry name" value="EGF_CA"/>
    <property type="match status" value="2"/>
</dbReference>
<dbReference type="Pfam" id="PF02412">
    <property type="entry name" value="TSP_3"/>
    <property type="match status" value="7"/>
</dbReference>
<feature type="compositionally biased region" description="Low complexity" evidence="12">
    <location>
        <begin position="37"/>
        <end position="51"/>
    </location>
</feature>
<dbReference type="InterPro" id="IPR000742">
    <property type="entry name" value="EGF"/>
</dbReference>
<dbReference type="InterPro" id="IPR000884">
    <property type="entry name" value="TSP1_rpt"/>
</dbReference>
<dbReference type="SMART" id="SM00214">
    <property type="entry name" value="VWC"/>
    <property type="match status" value="1"/>
</dbReference>
<evidence type="ECO:0000256" key="10">
    <source>
        <dbReference type="PROSITE-ProRule" id="PRU00076"/>
    </source>
</evidence>
<comment type="similarity">
    <text evidence="1">Belongs to the thrombospondin family.</text>
</comment>
<feature type="region of interest" description="Disordered" evidence="12">
    <location>
        <begin position="37"/>
        <end position="65"/>
    </location>
</feature>
<dbReference type="PROSITE" id="PS50026">
    <property type="entry name" value="EGF_3"/>
    <property type="match status" value="1"/>
</dbReference>
<dbReference type="PROSITE" id="PS50184">
    <property type="entry name" value="VWFC_2"/>
    <property type="match status" value="1"/>
</dbReference>
<comment type="caution">
    <text evidence="16">The sequence shown here is derived from an EMBL/GenBank/DDBJ whole genome shotgun (WGS) entry which is preliminary data.</text>
</comment>
<dbReference type="PROSITE" id="PS01186">
    <property type="entry name" value="EGF_2"/>
    <property type="match status" value="1"/>
</dbReference>
<evidence type="ECO:0000313" key="17">
    <source>
        <dbReference type="Proteomes" id="UP000438429"/>
    </source>
</evidence>
<dbReference type="InterPro" id="IPR028974">
    <property type="entry name" value="TSP_type-3_rpt"/>
</dbReference>
<dbReference type="GO" id="GO:0007155">
    <property type="term" value="P:cell adhesion"/>
    <property type="evidence" value="ECO:0007669"/>
    <property type="project" value="UniProtKB-KW"/>
</dbReference>
<dbReference type="FunFam" id="2.20.100.10:FF:000007">
    <property type="entry name" value="Thrombospondin 1"/>
    <property type="match status" value="2"/>
</dbReference>
<dbReference type="FunFam" id="2.60.120.200:FF:000009">
    <property type="entry name" value="Thrombospondin 1"/>
    <property type="match status" value="1"/>
</dbReference>
<dbReference type="EMBL" id="VEVO01000020">
    <property type="protein sequence ID" value="KAF0025590.1"/>
    <property type="molecule type" value="Genomic_DNA"/>
</dbReference>
<evidence type="ECO:0000259" key="15">
    <source>
        <dbReference type="PROSITE" id="PS51236"/>
    </source>
</evidence>
<name>A0A6A4S1S0_SCOMX</name>
<dbReference type="Pfam" id="PF00093">
    <property type="entry name" value="VWC"/>
    <property type="match status" value="1"/>
</dbReference>
<dbReference type="Gene3D" id="4.10.1080.10">
    <property type="entry name" value="TSP type-3 repeat"/>
    <property type="match status" value="2"/>
</dbReference>
<dbReference type="FunFam" id="2.10.25.10:FF:000025">
    <property type="entry name" value="Thrombospondin 3"/>
    <property type="match status" value="1"/>
</dbReference>
<dbReference type="PROSITE" id="PS51236">
    <property type="entry name" value="TSP_CTER"/>
    <property type="match status" value="1"/>
</dbReference>
<feature type="region of interest" description="Disordered" evidence="12">
    <location>
        <begin position="606"/>
        <end position="683"/>
    </location>
</feature>
<feature type="compositionally biased region" description="Acidic residues" evidence="12">
    <location>
        <begin position="670"/>
        <end position="683"/>
    </location>
</feature>
<dbReference type="Pfam" id="PF00090">
    <property type="entry name" value="TSP_1"/>
    <property type="match status" value="3"/>
</dbReference>
<keyword evidence="4" id="KW-0732">Signal</keyword>
<feature type="repeat" description="TSP type-3" evidence="11">
    <location>
        <begin position="633"/>
        <end position="668"/>
    </location>
</feature>
<dbReference type="InterPro" id="IPR003367">
    <property type="entry name" value="Thrombospondin_3-like_rpt"/>
</dbReference>
<feature type="domain" description="VWFC" evidence="14">
    <location>
        <begin position="76"/>
        <end position="131"/>
    </location>
</feature>
<dbReference type="SUPFAM" id="SSF57603">
    <property type="entry name" value="FnI-like domain"/>
    <property type="match status" value="1"/>
</dbReference>
<keyword evidence="3" id="KW-0358">Heparin-binding</keyword>
<evidence type="ECO:0000259" key="14">
    <source>
        <dbReference type="PROSITE" id="PS50184"/>
    </source>
</evidence>
<evidence type="ECO:0000256" key="7">
    <source>
        <dbReference type="ARBA" id="ARBA00022889"/>
    </source>
</evidence>
<dbReference type="PRINTS" id="PR01705">
    <property type="entry name" value="TSP1REPEAT"/>
</dbReference>